<dbReference type="Proteomes" id="UP001254759">
    <property type="component" value="Unassembled WGS sequence"/>
</dbReference>
<dbReference type="EMBL" id="JAVDTT010000003">
    <property type="protein sequence ID" value="MDR6842338.1"/>
    <property type="molecule type" value="Genomic_DNA"/>
</dbReference>
<accession>A0ABU1RU94</accession>
<protein>
    <submittedName>
        <fullName evidence="1">Nicotinamidase-related amidase</fullName>
    </submittedName>
</protein>
<evidence type="ECO:0000313" key="2">
    <source>
        <dbReference type="Proteomes" id="UP001254759"/>
    </source>
</evidence>
<organism evidence="1 2">
    <name type="scientific">Pseudoxanthomonas sacheonensis</name>
    <dbReference type="NCBI Taxonomy" id="443615"/>
    <lineage>
        <taxon>Bacteria</taxon>
        <taxon>Pseudomonadati</taxon>
        <taxon>Pseudomonadota</taxon>
        <taxon>Gammaproteobacteria</taxon>
        <taxon>Lysobacterales</taxon>
        <taxon>Lysobacteraceae</taxon>
        <taxon>Pseudoxanthomonas</taxon>
    </lineage>
</organism>
<evidence type="ECO:0000313" key="1">
    <source>
        <dbReference type="EMBL" id="MDR6842338.1"/>
    </source>
</evidence>
<reference evidence="1 2" key="1">
    <citation type="submission" date="2023-07" db="EMBL/GenBank/DDBJ databases">
        <title>Sorghum-associated microbial communities from plants grown in Nebraska, USA.</title>
        <authorList>
            <person name="Schachtman D."/>
        </authorList>
    </citation>
    <scope>NUCLEOTIDE SEQUENCE [LARGE SCALE GENOMIC DNA]</scope>
    <source>
        <strain evidence="1 2">BE107</strain>
    </source>
</reference>
<sequence>MGAVIVYDLVRLAGFWQILRLSAQPDFGRHAVDEDLDRLTQAELVAEARKLRAAIRKHRDSTLHELCWHHPDLWSLLPEKTDPLPAVPEWPQFMRGCIHYRQSLDRQLPEAERASVEFKKSDRS</sequence>
<gene>
    <name evidence="1" type="ORF">J2W94_002632</name>
</gene>
<name>A0ABU1RU94_9GAMM</name>
<dbReference type="RefSeq" id="WP_310094186.1">
    <property type="nucleotide sequence ID" value="NZ_JAVDTT010000003.1"/>
</dbReference>
<comment type="caution">
    <text evidence="1">The sequence shown here is derived from an EMBL/GenBank/DDBJ whole genome shotgun (WGS) entry which is preliminary data.</text>
</comment>
<proteinExistence type="predicted"/>
<keyword evidence="2" id="KW-1185">Reference proteome</keyword>